<evidence type="ECO:0000256" key="3">
    <source>
        <dbReference type="ARBA" id="ARBA00022771"/>
    </source>
</evidence>
<organism evidence="9 10">
    <name type="scientific">Orchesella dallaii</name>
    <dbReference type="NCBI Taxonomy" id="48710"/>
    <lineage>
        <taxon>Eukaryota</taxon>
        <taxon>Metazoa</taxon>
        <taxon>Ecdysozoa</taxon>
        <taxon>Arthropoda</taxon>
        <taxon>Hexapoda</taxon>
        <taxon>Collembola</taxon>
        <taxon>Entomobryomorpha</taxon>
        <taxon>Entomobryoidea</taxon>
        <taxon>Orchesellidae</taxon>
        <taxon>Orchesellinae</taxon>
        <taxon>Orchesella</taxon>
    </lineage>
</organism>
<keyword evidence="7" id="KW-0812">Transmembrane</keyword>
<keyword evidence="10" id="KW-1185">Reference proteome</keyword>
<protein>
    <recommendedName>
        <fullName evidence="8">C2H2-type domain-containing protein</fullName>
    </recommendedName>
</protein>
<keyword evidence="4" id="KW-0862">Zinc</keyword>
<name>A0ABP1RZ94_9HEXA</name>
<evidence type="ECO:0000313" key="10">
    <source>
        <dbReference type="Proteomes" id="UP001642540"/>
    </source>
</evidence>
<dbReference type="PANTHER" id="PTHR24379:SF121">
    <property type="entry name" value="C2H2-TYPE DOMAIN-CONTAINING PROTEIN"/>
    <property type="match status" value="1"/>
</dbReference>
<feature type="domain" description="C2H2-type" evidence="8">
    <location>
        <begin position="640"/>
        <end position="666"/>
    </location>
</feature>
<dbReference type="SUPFAM" id="SSF57667">
    <property type="entry name" value="beta-beta-alpha zinc fingers"/>
    <property type="match status" value="1"/>
</dbReference>
<dbReference type="SMART" id="SM00355">
    <property type="entry name" value="ZnF_C2H2"/>
    <property type="match status" value="8"/>
</dbReference>
<gene>
    <name evidence="9" type="ORF">ODALV1_LOCUS27940</name>
</gene>
<evidence type="ECO:0000256" key="6">
    <source>
        <dbReference type="SAM" id="MobiDB-lite"/>
    </source>
</evidence>
<feature type="domain" description="C2H2-type" evidence="8">
    <location>
        <begin position="554"/>
        <end position="582"/>
    </location>
</feature>
<dbReference type="PANTHER" id="PTHR24379">
    <property type="entry name" value="KRAB AND ZINC FINGER DOMAIN-CONTAINING"/>
    <property type="match status" value="1"/>
</dbReference>
<keyword evidence="7" id="KW-0472">Membrane</keyword>
<dbReference type="Pfam" id="PF00096">
    <property type="entry name" value="zf-C2H2"/>
    <property type="match status" value="1"/>
</dbReference>
<dbReference type="PROSITE" id="PS00028">
    <property type="entry name" value="ZINC_FINGER_C2H2_1"/>
    <property type="match status" value="5"/>
</dbReference>
<evidence type="ECO:0000259" key="8">
    <source>
        <dbReference type="PROSITE" id="PS50157"/>
    </source>
</evidence>
<evidence type="ECO:0000256" key="4">
    <source>
        <dbReference type="ARBA" id="ARBA00022833"/>
    </source>
</evidence>
<dbReference type="InterPro" id="IPR013087">
    <property type="entry name" value="Znf_C2H2_type"/>
</dbReference>
<feature type="domain" description="C2H2-type" evidence="8">
    <location>
        <begin position="454"/>
        <end position="482"/>
    </location>
</feature>
<dbReference type="Proteomes" id="UP001642540">
    <property type="component" value="Unassembled WGS sequence"/>
</dbReference>
<evidence type="ECO:0000313" key="9">
    <source>
        <dbReference type="EMBL" id="CAL8139672.1"/>
    </source>
</evidence>
<feature type="region of interest" description="Disordered" evidence="6">
    <location>
        <begin position="664"/>
        <end position="684"/>
    </location>
</feature>
<dbReference type="PROSITE" id="PS50157">
    <property type="entry name" value="ZINC_FINGER_C2H2_2"/>
    <property type="match status" value="3"/>
</dbReference>
<keyword evidence="3 5" id="KW-0863">Zinc-finger</keyword>
<sequence length="684" mass="78843">MEPKAEKIFRINTKGICILCFKECSRRQSSDRNTALQFPKTIIRYLNLNFKRNFAQQPNLMKNCGNRRKISVDLCADCTALAKSFCDIYSDLELAKMRLDHNVTTISNIMKVAGRIPSRVQFYKEKMGLKNSGPNDAKRKHAKLAENFRQELMKKCSANLRSIFPRIVLTKENVPANSRSATVKSIRNNKQTGDTNKKVVNFLLGFTFTYSVVMSLANYISRNSTRKPIVFENEEPDHAREIDEGVSNISNARMPVPSMAELKFQSCQKRNSISIVDSGKRVVLPHQNFKIDGNDFVDESQDEVMDFEDLANINVDKDGSALLDRCNTVVKVEPEQSFMIENENTCSECRLELGSRAELEKHRVIIHRLASYVQCRTCKEMLNSYELLKKHRKISQICAIDEAAELGELENIARPLFPYSKYIKGNLFCPMDGCFEVFTTDDNLNLHLKSHGCFTCNHCESRFEKGHELAIHESEHHSGRQFSGYKCSRCNYHVGGRYPYVLHFMNSHLNISVFSEYCTICMKGFIRGRRSTEMLPFHMKTHHETEGINPDEIHKCDLCDAPFLKESQLSLHKMEIHNFERQSKFKCTICSEELPSSIWLRKHRLIAHSNLPMHAIEALMKCKNPELDEKNTERKPRKTYDCPCGKSYTRKTNLLNHKKIHAEIEREMEKQNPGADETEEEVTT</sequence>
<keyword evidence="1" id="KW-0479">Metal-binding</keyword>
<dbReference type="EMBL" id="CAXLJM020000129">
    <property type="protein sequence ID" value="CAL8139672.1"/>
    <property type="molecule type" value="Genomic_DNA"/>
</dbReference>
<evidence type="ECO:0000256" key="5">
    <source>
        <dbReference type="PROSITE-ProRule" id="PRU00042"/>
    </source>
</evidence>
<keyword evidence="7" id="KW-1133">Transmembrane helix</keyword>
<keyword evidence="2" id="KW-0677">Repeat</keyword>
<evidence type="ECO:0000256" key="7">
    <source>
        <dbReference type="SAM" id="Phobius"/>
    </source>
</evidence>
<evidence type="ECO:0000256" key="2">
    <source>
        <dbReference type="ARBA" id="ARBA00022737"/>
    </source>
</evidence>
<dbReference type="Gene3D" id="3.30.160.60">
    <property type="entry name" value="Classic Zinc Finger"/>
    <property type="match status" value="2"/>
</dbReference>
<evidence type="ECO:0000256" key="1">
    <source>
        <dbReference type="ARBA" id="ARBA00022723"/>
    </source>
</evidence>
<accession>A0ABP1RZ94</accession>
<comment type="caution">
    <text evidence="9">The sequence shown here is derived from an EMBL/GenBank/DDBJ whole genome shotgun (WGS) entry which is preliminary data.</text>
</comment>
<proteinExistence type="predicted"/>
<dbReference type="InterPro" id="IPR036236">
    <property type="entry name" value="Znf_C2H2_sf"/>
</dbReference>
<reference evidence="9 10" key="1">
    <citation type="submission" date="2024-08" db="EMBL/GenBank/DDBJ databases">
        <authorList>
            <person name="Cucini C."/>
            <person name="Frati F."/>
        </authorList>
    </citation>
    <scope>NUCLEOTIDE SEQUENCE [LARGE SCALE GENOMIC DNA]</scope>
</reference>
<feature type="transmembrane region" description="Helical" evidence="7">
    <location>
        <begin position="199"/>
        <end position="220"/>
    </location>
</feature>